<sequence>MAFAELGGTAACGPTGSLIGATFGIIAVVEGGIGTLGVCNWATGLDFGLLATGTSGFSGTIGSVPRTTTGFTPGRAGPVRLSALAFPTTGIMPVISPVGSTPRTA</sequence>
<evidence type="ECO:0000313" key="2">
    <source>
        <dbReference type="Proteomes" id="UP000442535"/>
    </source>
</evidence>
<accession>A0A7K0K1W6</accession>
<gene>
    <name evidence="1" type="ORF">FYJ63_04305</name>
</gene>
<proteinExistence type="predicted"/>
<dbReference type="Proteomes" id="UP000442535">
    <property type="component" value="Unassembled WGS sequence"/>
</dbReference>
<keyword evidence="2" id="KW-1185">Reference proteome</keyword>
<comment type="caution">
    <text evidence="1">The sequence shown here is derived from an EMBL/GenBank/DDBJ whole genome shotgun (WGS) entry which is preliminary data.</text>
</comment>
<reference evidence="1 2" key="1">
    <citation type="submission" date="2019-08" db="EMBL/GenBank/DDBJ databases">
        <title>In-depth cultivation of the pig gut microbiome towards novel bacterial diversity and tailored functional studies.</title>
        <authorList>
            <person name="Wylensek D."/>
            <person name="Hitch T.C.A."/>
            <person name="Clavel T."/>
        </authorList>
    </citation>
    <scope>NUCLEOTIDE SEQUENCE [LARGE SCALE GENOMIC DNA]</scope>
    <source>
        <strain evidence="1 2">RF-GAM-744-WT-7</strain>
    </source>
</reference>
<dbReference type="EMBL" id="VUMY01000006">
    <property type="protein sequence ID" value="MST49462.1"/>
    <property type="molecule type" value="Genomic_DNA"/>
</dbReference>
<dbReference type="AlphaFoldDB" id="A0A7K0K1W6"/>
<organism evidence="1 2">
    <name type="scientific">Mobiluncus porci</name>
    <dbReference type="NCBI Taxonomy" id="2652278"/>
    <lineage>
        <taxon>Bacteria</taxon>
        <taxon>Bacillati</taxon>
        <taxon>Actinomycetota</taxon>
        <taxon>Actinomycetes</taxon>
        <taxon>Actinomycetales</taxon>
        <taxon>Actinomycetaceae</taxon>
        <taxon>Mobiluncus</taxon>
    </lineage>
</organism>
<name>A0A7K0K1W6_9ACTO</name>
<evidence type="ECO:0000313" key="1">
    <source>
        <dbReference type="EMBL" id="MST49462.1"/>
    </source>
</evidence>
<protein>
    <submittedName>
        <fullName evidence="1">Uncharacterized protein</fullName>
    </submittedName>
</protein>
<dbReference type="RefSeq" id="WP_154544144.1">
    <property type="nucleotide sequence ID" value="NZ_VUMY01000006.1"/>
</dbReference>